<accession>A0ABU3BG47</accession>
<dbReference type="InterPro" id="IPR024618">
    <property type="entry name" value="DUF3857"/>
</dbReference>
<evidence type="ECO:0000313" key="4">
    <source>
        <dbReference type="Proteomes" id="UP001250662"/>
    </source>
</evidence>
<dbReference type="InterPro" id="IPR038765">
    <property type="entry name" value="Papain-like_cys_pep_sf"/>
</dbReference>
<dbReference type="SUPFAM" id="SSF54001">
    <property type="entry name" value="Cysteine proteinases"/>
    <property type="match status" value="1"/>
</dbReference>
<dbReference type="Gene3D" id="2.60.40.3140">
    <property type="match status" value="1"/>
</dbReference>
<dbReference type="EMBL" id="JAVRHU010000001">
    <property type="protein sequence ID" value="MDT0621148.1"/>
    <property type="molecule type" value="Genomic_DNA"/>
</dbReference>
<dbReference type="RefSeq" id="WP_311387310.1">
    <property type="nucleotide sequence ID" value="NZ_JAVRHU010000001.1"/>
</dbReference>
<sequence>MRLFYFLLFTTLFLSAQNQQYSLSSINSELLEDADAVVRLDKMMITVEAYNAMEVSSRRVVTVLNENGQKHVDAYAFYDDNSKIKTLSAFVYDSQGKEIKKIKEKDFIDQSASGDGTLYSDSRVKFLRYTPVSYPYTIVFEKTYTTADTAFLPHWYFLDGYRVSTEKSEFIFDLKTKIPLRKKEQNLEDYAISVESVGNKLKYTAENLKAIEGENYSPEFYDFAPSIKLALERFHLKGVDGQAKNWSDYGKWIYNSLLRGQAELNLSTINGVKSLVAGIEDPKKKVEKIYEYVQNNTRYISVQLGIGGWMPISAEEVNRVKYGDCKGLTNYTMALLKAVGINSYYTVVYADADQRSLDAEFPSLQGNHVFLNVPLNDKELWLECTSQIVPADYLGTFTDNRYVLKVTPDGGELVKSRAYENKDNWQLTKADITISEENGVQANVEIVSSGTQYNQKFRLPLKDEQEKESHYKEYWDYVNDINLTKISFENDKDNIELKEKVSLSSNSYLSKAGDKVLFAPNMLNRNLFVPKRYRNRRHDVIIKRGYLDEDEFTIALPDDFKVESLISSVNLKTEFGEYTISMEKIAENRLIYKRRLLIKSGKYSKDSYEDFRNFRKKIARSDNSKIVLIKA</sequence>
<comment type="caution">
    <text evidence="3">The sequence shown here is derived from an EMBL/GenBank/DDBJ whole genome shotgun (WGS) entry which is preliminary data.</text>
</comment>
<dbReference type="Pfam" id="PF01841">
    <property type="entry name" value="Transglut_core"/>
    <property type="match status" value="1"/>
</dbReference>
<feature type="domain" description="Transglutaminase-like" evidence="1">
    <location>
        <begin position="273"/>
        <end position="382"/>
    </location>
</feature>
<protein>
    <submittedName>
        <fullName evidence="3">DUF3857 domain-containing protein</fullName>
    </submittedName>
</protein>
<evidence type="ECO:0000259" key="1">
    <source>
        <dbReference type="Pfam" id="PF01841"/>
    </source>
</evidence>
<dbReference type="InterPro" id="IPR002931">
    <property type="entry name" value="Transglutaminase-like"/>
</dbReference>
<proteinExistence type="predicted"/>
<evidence type="ECO:0000259" key="2">
    <source>
        <dbReference type="Pfam" id="PF12969"/>
    </source>
</evidence>
<feature type="domain" description="DUF3857" evidence="2">
    <location>
        <begin position="53"/>
        <end position="211"/>
    </location>
</feature>
<gene>
    <name evidence="3" type="ORF">RM520_05905</name>
</gene>
<dbReference type="Gene3D" id="3.10.620.30">
    <property type="match status" value="1"/>
</dbReference>
<organism evidence="3 4">
    <name type="scientific">Croceitalea vernalis</name>
    <dbReference type="NCBI Taxonomy" id="3075599"/>
    <lineage>
        <taxon>Bacteria</taxon>
        <taxon>Pseudomonadati</taxon>
        <taxon>Bacteroidota</taxon>
        <taxon>Flavobacteriia</taxon>
        <taxon>Flavobacteriales</taxon>
        <taxon>Flavobacteriaceae</taxon>
        <taxon>Croceitalea</taxon>
    </lineage>
</organism>
<evidence type="ECO:0000313" key="3">
    <source>
        <dbReference type="EMBL" id="MDT0621148.1"/>
    </source>
</evidence>
<dbReference type="Pfam" id="PF12969">
    <property type="entry name" value="DUF3857"/>
    <property type="match status" value="1"/>
</dbReference>
<dbReference type="Gene3D" id="2.60.120.1130">
    <property type="match status" value="1"/>
</dbReference>
<keyword evidence="4" id="KW-1185">Reference proteome</keyword>
<reference evidence="3 4" key="1">
    <citation type="submission" date="2023-09" db="EMBL/GenBank/DDBJ databases">
        <authorList>
            <person name="Rey-Velasco X."/>
        </authorList>
    </citation>
    <scope>NUCLEOTIDE SEQUENCE [LARGE SCALE GENOMIC DNA]</scope>
    <source>
        <strain evidence="3 4">P007</strain>
    </source>
</reference>
<name>A0ABU3BG47_9FLAO</name>
<dbReference type="Proteomes" id="UP001250662">
    <property type="component" value="Unassembled WGS sequence"/>
</dbReference>